<dbReference type="OrthoDB" id="2367075at2759"/>
<dbReference type="PROSITE" id="PS50097">
    <property type="entry name" value="BTB"/>
    <property type="match status" value="1"/>
</dbReference>
<dbReference type="InterPro" id="IPR011333">
    <property type="entry name" value="SKP1/BTB/POZ_sf"/>
</dbReference>
<evidence type="ECO:0000259" key="1">
    <source>
        <dbReference type="PROSITE" id="PS50097"/>
    </source>
</evidence>
<gene>
    <name evidence="2" type="ORF">BDN70DRAFT_895954</name>
</gene>
<accession>A0A9P5YZ04</accession>
<dbReference type="SMART" id="SM00225">
    <property type="entry name" value="BTB"/>
    <property type="match status" value="1"/>
</dbReference>
<dbReference type="SUPFAM" id="SSF54695">
    <property type="entry name" value="POZ domain"/>
    <property type="match status" value="1"/>
</dbReference>
<keyword evidence="3" id="KW-1185">Reference proteome</keyword>
<organism evidence="2 3">
    <name type="scientific">Pholiota conissans</name>
    <dbReference type="NCBI Taxonomy" id="109636"/>
    <lineage>
        <taxon>Eukaryota</taxon>
        <taxon>Fungi</taxon>
        <taxon>Dikarya</taxon>
        <taxon>Basidiomycota</taxon>
        <taxon>Agaricomycotina</taxon>
        <taxon>Agaricomycetes</taxon>
        <taxon>Agaricomycetidae</taxon>
        <taxon>Agaricales</taxon>
        <taxon>Agaricineae</taxon>
        <taxon>Strophariaceae</taxon>
        <taxon>Pholiota</taxon>
    </lineage>
</organism>
<comment type="caution">
    <text evidence="2">The sequence shown here is derived from an EMBL/GenBank/DDBJ whole genome shotgun (WGS) entry which is preliminary data.</text>
</comment>
<dbReference type="EMBL" id="MU155242">
    <property type="protein sequence ID" value="KAF9478099.1"/>
    <property type="molecule type" value="Genomic_DNA"/>
</dbReference>
<dbReference type="AlphaFoldDB" id="A0A9P5YZ04"/>
<reference evidence="2" key="1">
    <citation type="submission" date="2020-11" db="EMBL/GenBank/DDBJ databases">
        <authorList>
            <consortium name="DOE Joint Genome Institute"/>
            <person name="Ahrendt S."/>
            <person name="Riley R."/>
            <person name="Andreopoulos W."/>
            <person name="Labutti K."/>
            <person name="Pangilinan J."/>
            <person name="Ruiz-Duenas F.J."/>
            <person name="Barrasa J.M."/>
            <person name="Sanchez-Garcia M."/>
            <person name="Camarero S."/>
            <person name="Miyauchi S."/>
            <person name="Serrano A."/>
            <person name="Linde D."/>
            <person name="Babiker R."/>
            <person name="Drula E."/>
            <person name="Ayuso-Fernandez I."/>
            <person name="Pacheco R."/>
            <person name="Padilla G."/>
            <person name="Ferreira P."/>
            <person name="Barriuso J."/>
            <person name="Kellner H."/>
            <person name="Castanera R."/>
            <person name="Alfaro M."/>
            <person name="Ramirez L."/>
            <person name="Pisabarro A.G."/>
            <person name="Kuo A."/>
            <person name="Tritt A."/>
            <person name="Lipzen A."/>
            <person name="He G."/>
            <person name="Yan M."/>
            <person name="Ng V."/>
            <person name="Cullen D."/>
            <person name="Martin F."/>
            <person name="Rosso M.-N."/>
            <person name="Henrissat B."/>
            <person name="Hibbett D."/>
            <person name="Martinez A.T."/>
            <person name="Grigoriev I.V."/>
        </authorList>
    </citation>
    <scope>NUCLEOTIDE SEQUENCE</scope>
    <source>
        <strain evidence="2">CIRM-BRFM 674</strain>
    </source>
</reference>
<dbReference type="Proteomes" id="UP000807469">
    <property type="component" value="Unassembled WGS sequence"/>
</dbReference>
<sequence>MTPMTRKTPTVLSSLREFLVANDWPVPKDDGEVLGLLQSFRAYTHVYHDSIQPKVLQHPNIRHSRFYFPDGNIIFLLDNVLFKVHRYFFQRDSPVFSAMFTLPHPERDTAEGEMDEKPVKLTGFTPTDFERFLTLLYPKDFTKTELTGTEAWISVLKIATQFEFASLRALAITRIRNFLVNAPERIAVAKQYGIDNWLVQAYTDLCTRDEPLTLEEGRKVGLEDVIDLYRVRALIRYSSNLNRHHDTIRALVCKEFHLTSASGKEEAEDADI</sequence>
<feature type="domain" description="BTB" evidence="1">
    <location>
        <begin position="71"/>
        <end position="145"/>
    </location>
</feature>
<dbReference type="Gene3D" id="3.30.710.10">
    <property type="entry name" value="Potassium Channel Kv1.1, Chain A"/>
    <property type="match status" value="1"/>
</dbReference>
<dbReference type="InterPro" id="IPR000210">
    <property type="entry name" value="BTB/POZ_dom"/>
</dbReference>
<proteinExistence type="predicted"/>
<evidence type="ECO:0000313" key="3">
    <source>
        <dbReference type="Proteomes" id="UP000807469"/>
    </source>
</evidence>
<evidence type="ECO:0000313" key="2">
    <source>
        <dbReference type="EMBL" id="KAF9478099.1"/>
    </source>
</evidence>
<dbReference type="Pfam" id="PF00651">
    <property type="entry name" value="BTB"/>
    <property type="match status" value="1"/>
</dbReference>
<protein>
    <recommendedName>
        <fullName evidence="1">BTB domain-containing protein</fullName>
    </recommendedName>
</protein>
<name>A0A9P5YZ04_9AGAR</name>